<dbReference type="Pfam" id="PF00496">
    <property type="entry name" value="SBP_bac_5"/>
    <property type="match status" value="1"/>
</dbReference>
<dbReference type="CDD" id="cd00995">
    <property type="entry name" value="PBP2_NikA_DppA_OppA_like"/>
    <property type="match status" value="1"/>
</dbReference>
<dbReference type="PANTHER" id="PTHR30290:SF83">
    <property type="entry name" value="ABC TRANSPORTER SUBSTRATE-BINDING PROTEIN"/>
    <property type="match status" value="1"/>
</dbReference>
<dbReference type="GO" id="GO:1904680">
    <property type="term" value="F:peptide transmembrane transporter activity"/>
    <property type="evidence" value="ECO:0007669"/>
    <property type="project" value="TreeGrafter"/>
</dbReference>
<dbReference type="InterPro" id="IPR030678">
    <property type="entry name" value="Peptide/Ni-bd"/>
</dbReference>
<dbReference type="GO" id="GO:0015833">
    <property type="term" value="P:peptide transport"/>
    <property type="evidence" value="ECO:0007669"/>
    <property type="project" value="TreeGrafter"/>
</dbReference>
<dbReference type="AlphaFoldDB" id="A0A4R4VKH5"/>
<dbReference type="GO" id="GO:0043190">
    <property type="term" value="C:ATP-binding cassette (ABC) transporter complex"/>
    <property type="evidence" value="ECO:0007669"/>
    <property type="project" value="InterPro"/>
</dbReference>
<name>A0A4R4VKH5_9ACTN</name>
<dbReference type="Gene3D" id="3.90.76.10">
    <property type="entry name" value="Dipeptide-binding Protein, Domain 1"/>
    <property type="match status" value="1"/>
</dbReference>
<feature type="signal peptide" evidence="1">
    <location>
        <begin position="1"/>
        <end position="22"/>
    </location>
</feature>
<evidence type="ECO:0000313" key="3">
    <source>
        <dbReference type="EMBL" id="TDD03393.1"/>
    </source>
</evidence>
<evidence type="ECO:0000313" key="4">
    <source>
        <dbReference type="Proteomes" id="UP000295258"/>
    </source>
</evidence>
<reference evidence="3 4" key="1">
    <citation type="submission" date="2019-03" db="EMBL/GenBank/DDBJ databases">
        <title>Draft genome sequences of novel Actinobacteria.</title>
        <authorList>
            <person name="Sahin N."/>
            <person name="Ay H."/>
            <person name="Saygin H."/>
        </authorList>
    </citation>
    <scope>NUCLEOTIDE SEQUENCE [LARGE SCALE GENOMIC DNA]</scope>
    <source>
        <strain evidence="3 4">KC310</strain>
    </source>
</reference>
<evidence type="ECO:0000256" key="1">
    <source>
        <dbReference type="SAM" id="SignalP"/>
    </source>
</evidence>
<sequence length="546" mass="59098">MRVTKGAQIVAGTALLALAVAACGGGASDSGGTAAGGGDTTPVRMEIGEPQELLVPQNTTETEGSEVLAALFSPLVGYDENKQPVEEAAESVTTEDSKVWTIKLKSGYTWHDGTAVTAADYARAWNYAALQDNAMSASYFFGRIDGYEDVHPGEGKKPSAKEMKGLKVVDDLTLEVTLAAPFSQFKTMLGYTAFYPLPESAIGPDGKVTQAYGEQPIGQGLFKLDKPYKKGTDATIEASVYDKFPGKKPSNWTKLQFKVYTSAETAYNDLQAENLDVDDSLPPSAIASAKAALGDRYFDEPDASIGYIGVPLKYNPDFQDVQVRRAISLAIDRKTIAETVFSGTRAPADDFINPAIPGYRQGACDACTYNPAEAKKLYDEAGGPKNIEVGYNADGGHKEWIEAVANNLRANLGIEVTPKPFEKFQGILDALDGKEYKGLFRMGWAIDYPAAENYLSPIFGTGAIESGSNYGGYSNKEFDELIKKGDQATDAAEGLKFYQQADDILIKELPYIPVYFYRSNFGHSTKVKNVKLNLLNQIDWADVEKA</sequence>
<feature type="chain" id="PRO_5038467432" evidence="1">
    <location>
        <begin position="23"/>
        <end position="546"/>
    </location>
</feature>
<keyword evidence="4" id="KW-1185">Reference proteome</keyword>
<protein>
    <submittedName>
        <fullName evidence="3">ABC transporter substrate-binding protein</fullName>
    </submittedName>
</protein>
<dbReference type="PROSITE" id="PS51257">
    <property type="entry name" value="PROKAR_LIPOPROTEIN"/>
    <property type="match status" value="1"/>
</dbReference>
<feature type="domain" description="Solute-binding protein family 5" evidence="2">
    <location>
        <begin position="84"/>
        <end position="463"/>
    </location>
</feature>
<dbReference type="Gene3D" id="3.10.105.10">
    <property type="entry name" value="Dipeptide-binding Protein, Domain 3"/>
    <property type="match status" value="1"/>
</dbReference>
<keyword evidence="1" id="KW-0732">Signal</keyword>
<gene>
    <name evidence="3" type="ORF">E1292_21360</name>
</gene>
<comment type="caution">
    <text evidence="3">The sequence shown here is derived from an EMBL/GenBank/DDBJ whole genome shotgun (WGS) entry which is preliminary data.</text>
</comment>
<dbReference type="Gene3D" id="3.40.190.10">
    <property type="entry name" value="Periplasmic binding protein-like II"/>
    <property type="match status" value="1"/>
</dbReference>
<dbReference type="InterPro" id="IPR000914">
    <property type="entry name" value="SBP_5_dom"/>
</dbReference>
<dbReference type="Proteomes" id="UP000295258">
    <property type="component" value="Unassembled WGS sequence"/>
</dbReference>
<dbReference type="InterPro" id="IPR039424">
    <property type="entry name" value="SBP_5"/>
</dbReference>
<evidence type="ECO:0000259" key="2">
    <source>
        <dbReference type="Pfam" id="PF00496"/>
    </source>
</evidence>
<proteinExistence type="predicted"/>
<dbReference type="PANTHER" id="PTHR30290">
    <property type="entry name" value="PERIPLASMIC BINDING COMPONENT OF ABC TRANSPORTER"/>
    <property type="match status" value="1"/>
</dbReference>
<organism evidence="3 4">
    <name type="scientific">Nonomuraea deserti</name>
    <dbReference type="NCBI Taxonomy" id="1848322"/>
    <lineage>
        <taxon>Bacteria</taxon>
        <taxon>Bacillati</taxon>
        <taxon>Actinomycetota</taxon>
        <taxon>Actinomycetes</taxon>
        <taxon>Streptosporangiales</taxon>
        <taxon>Streptosporangiaceae</taxon>
        <taxon>Nonomuraea</taxon>
    </lineage>
</organism>
<dbReference type="EMBL" id="SMKO01000055">
    <property type="protein sequence ID" value="TDD03393.1"/>
    <property type="molecule type" value="Genomic_DNA"/>
</dbReference>
<dbReference type="SUPFAM" id="SSF53850">
    <property type="entry name" value="Periplasmic binding protein-like II"/>
    <property type="match status" value="1"/>
</dbReference>
<accession>A0A4R4VKH5</accession>
<dbReference type="GO" id="GO:0042597">
    <property type="term" value="C:periplasmic space"/>
    <property type="evidence" value="ECO:0007669"/>
    <property type="project" value="UniProtKB-ARBA"/>
</dbReference>
<dbReference type="PIRSF" id="PIRSF002741">
    <property type="entry name" value="MppA"/>
    <property type="match status" value="1"/>
</dbReference>